<keyword evidence="5" id="KW-0479">Metal-binding</keyword>
<keyword evidence="8" id="KW-0560">Oxidoreductase</keyword>
<evidence type="ECO:0000256" key="2">
    <source>
        <dbReference type="ARBA" id="ARBA00004418"/>
    </source>
</evidence>
<dbReference type="SUPFAM" id="SSF53706">
    <property type="entry name" value="Formate dehydrogenase/DMSO reductase, domains 1-3"/>
    <property type="match status" value="1"/>
</dbReference>
<keyword evidence="11" id="KW-0472">Membrane</keyword>
<keyword evidence="11" id="KW-0812">Transmembrane</keyword>
<dbReference type="GO" id="GO:0009061">
    <property type="term" value="P:anaerobic respiration"/>
    <property type="evidence" value="ECO:0007669"/>
    <property type="project" value="TreeGrafter"/>
</dbReference>
<organism evidence="12">
    <name type="scientific">marine sediment metagenome</name>
    <dbReference type="NCBI Taxonomy" id="412755"/>
    <lineage>
        <taxon>unclassified sequences</taxon>
        <taxon>metagenomes</taxon>
        <taxon>ecological metagenomes</taxon>
    </lineage>
</organism>
<gene>
    <name evidence="12" type="ORF">S12H4_12816</name>
</gene>
<dbReference type="GO" id="GO:0051539">
    <property type="term" value="F:4 iron, 4 sulfur cluster binding"/>
    <property type="evidence" value="ECO:0007669"/>
    <property type="project" value="UniProtKB-KW"/>
</dbReference>
<comment type="cofactor">
    <cofactor evidence="1">
        <name>[4Fe-4S] cluster</name>
        <dbReference type="ChEBI" id="CHEBI:49883"/>
    </cofactor>
</comment>
<dbReference type="GO" id="GO:0030151">
    <property type="term" value="F:molybdenum ion binding"/>
    <property type="evidence" value="ECO:0007669"/>
    <property type="project" value="TreeGrafter"/>
</dbReference>
<comment type="subcellular location">
    <subcellularLocation>
        <location evidence="2">Periplasm</location>
    </subcellularLocation>
</comment>
<keyword evidence="10" id="KW-0411">Iron-sulfur</keyword>
<evidence type="ECO:0000256" key="1">
    <source>
        <dbReference type="ARBA" id="ARBA00001966"/>
    </source>
</evidence>
<keyword evidence="6" id="KW-0732">Signal</keyword>
<keyword evidence="7" id="KW-0574">Periplasm</keyword>
<keyword evidence="9" id="KW-0408">Iron</keyword>
<comment type="similarity">
    <text evidence="3">Belongs to the prokaryotic molybdopterin-containing oxidoreductase family.</text>
</comment>
<keyword evidence="11" id="KW-1133">Transmembrane helix</keyword>
<evidence type="ECO:0008006" key="13">
    <source>
        <dbReference type="Google" id="ProtNLM"/>
    </source>
</evidence>
<dbReference type="GO" id="GO:0016491">
    <property type="term" value="F:oxidoreductase activity"/>
    <property type="evidence" value="ECO:0007669"/>
    <property type="project" value="UniProtKB-KW"/>
</dbReference>
<feature type="transmembrane region" description="Helical" evidence="11">
    <location>
        <begin position="242"/>
        <end position="264"/>
    </location>
</feature>
<dbReference type="Gene3D" id="2.40.40.20">
    <property type="match status" value="1"/>
</dbReference>
<keyword evidence="4" id="KW-0004">4Fe-4S</keyword>
<dbReference type="GO" id="GO:0009055">
    <property type="term" value="F:electron transfer activity"/>
    <property type="evidence" value="ECO:0007669"/>
    <property type="project" value="TreeGrafter"/>
</dbReference>
<evidence type="ECO:0000256" key="7">
    <source>
        <dbReference type="ARBA" id="ARBA00022764"/>
    </source>
</evidence>
<sequence>MHRVAKEMNGYDLRTGKLLSSPGGLKDDGTTSCGNWLWCGMYTEEGNMAARRGTTDPSGIGLFPNWGWAWPVNRRIMYNRASVDLDGRPWGADHPVISWDGTSWVGDVPDGGWEPVHTSGKYPFIMKPEGRGYLFGPGRPDGPFPEHYEPWESPLLNPMSPQQNNPAIKSWETIARGAAVDYPIVATTHRVVPVLRWQALEEKTAASTVVLFSRIPPMMWQRGGRLLVLGVGEHPLINASDIIVTVMLIHSLFIGLCVVVILPVHPGTIRYLKEIGKWTAADDARHEYNLRLNQAYIDAWDKARDQASIRKIKVAADSAEFADLWRSVKRGMGVPGYRTMTDEQIKEGLTLLDRLGF</sequence>
<accession>X1U248</accession>
<name>X1U248_9ZZZZ</name>
<evidence type="ECO:0000256" key="9">
    <source>
        <dbReference type="ARBA" id="ARBA00023004"/>
    </source>
</evidence>
<dbReference type="GO" id="GO:0042597">
    <property type="term" value="C:periplasmic space"/>
    <property type="evidence" value="ECO:0007669"/>
    <property type="project" value="UniProtKB-SubCell"/>
</dbReference>
<comment type="caution">
    <text evidence="12">The sequence shown here is derived from an EMBL/GenBank/DDBJ whole genome shotgun (WGS) entry which is preliminary data.</text>
</comment>
<proteinExistence type="inferred from homology"/>
<dbReference type="FunFam" id="3.40.228.10:FF:000009">
    <property type="entry name" value="Formate dehydrogenase, alpha subunit, selenocysteine-containing"/>
    <property type="match status" value="1"/>
</dbReference>
<evidence type="ECO:0000256" key="10">
    <source>
        <dbReference type="ARBA" id="ARBA00023014"/>
    </source>
</evidence>
<evidence type="ECO:0000256" key="11">
    <source>
        <dbReference type="SAM" id="Phobius"/>
    </source>
</evidence>
<evidence type="ECO:0000256" key="6">
    <source>
        <dbReference type="ARBA" id="ARBA00022729"/>
    </source>
</evidence>
<evidence type="ECO:0000256" key="5">
    <source>
        <dbReference type="ARBA" id="ARBA00022723"/>
    </source>
</evidence>
<dbReference type="Gene3D" id="3.40.228.10">
    <property type="entry name" value="Dimethylsulfoxide Reductase, domain 2"/>
    <property type="match status" value="1"/>
</dbReference>
<dbReference type="EMBL" id="BARW01006111">
    <property type="protein sequence ID" value="GAI86374.1"/>
    <property type="molecule type" value="Genomic_DNA"/>
</dbReference>
<dbReference type="PANTHER" id="PTHR43598:SF1">
    <property type="entry name" value="FORMATE DEHYDROGENASE-O MAJOR SUBUNIT"/>
    <property type="match status" value="1"/>
</dbReference>
<dbReference type="AlphaFoldDB" id="X1U248"/>
<evidence type="ECO:0000256" key="8">
    <source>
        <dbReference type="ARBA" id="ARBA00023002"/>
    </source>
</evidence>
<protein>
    <recommendedName>
        <fullName evidence="13">Molybdopterin oxidoreductase domain-containing protein</fullName>
    </recommendedName>
</protein>
<evidence type="ECO:0000313" key="12">
    <source>
        <dbReference type="EMBL" id="GAI86374.1"/>
    </source>
</evidence>
<reference evidence="12" key="1">
    <citation type="journal article" date="2014" name="Front. Microbiol.">
        <title>High frequency of phylogenetically diverse reductive dehalogenase-homologous genes in deep subseafloor sedimentary metagenomes.</title>
        <authorList>
            <person name="Kawai M."/>
            <person name="Futagami T."/>
            <person name="Toyoda A."/>
            <person name="Takaki Y."/>
            <person name="Nishi S."/>
            <person name="Hori S."/>
            <person name="Arai W."/>
            <person name="Tsubouchi T."/>
            <person name="Morono Y."/>
            <person name="Uchiyama I."/>
            <person name="Ito T."/>
            <person name="Fujiyama A."/>
            <person name="Inagaki F."/>
            <person name="Takami H."/>
        </authorList>
    </citation>
    <scope>NUCLEOTIDE SEQUENCE</scope>
    <source>
        <strain evidence="12">Expedition CK06-06</strain>
    </source>
</reference>
<evidence type="ECO:0000256" key="4">
    <source>
        <dbReference type="ARBA" id="ARBA00022485"/>
    </source>
</evidence>
<dbReference type="PANTHER" id="PTHR43598">
    <property type="entry name" value="TUNGSTEN-CONTAINING FORMYLMETHANOFURAN DEHYDROGENASE 2 SUBUNIT B"/>
    <property type="match status" value="1"/>
</dbReference>
<evidence type="ECO:0000256" key="3">
    <source>
        <dbReference type="ARBA" id="ARBA00010312"/>
    </source>
</evidence>